<organism evidence="1 2">
    <name type="scientific">Gonapodya prolifera (strain JEL478)</name>
    <name type="common">Monoblepharis prolifera</name>
    <dbReference type="NCBI Taxonomy" id="1344416"/>
    <lineage>
        <taxon>Eukaryota</taxon>
        <taxon>Fungi</taxon>
        <taxon>Fungi incertae sedis</taxon>
        <taxon>Chytridiomycota</taxon>
        <taxon>Chytridiomycota incertae sedis</taxon>
        <taxon>Monoblepharidomycetes</taxon>
        <taxon>Monoblepharidales</taxon>
        <taxon>Gonapodyaceae</taxon>
        <taxon>Gonapodya</taxon>
    </lineage>
</organism>
<accession>A0A139AR77</accession>
<evidence type="ECO:0000313" key="1">
    <source>
        <dbReference type="EMBL" id="KXS19222.1"/>
    </source>
</evidence>
<evidence type="ECO:0000313" key="2">
    <source>
        <dbReference type="Proteomes" id="UP000070544"/>
    </source>
</evidence>
<dbReference type="AlphaFoldDB" id="A0A139AR77"/>
<name>A0A139AR77_GONPJ</name>
<keyword evidence="2" id="KW-1185">Reference proteome</keyword>
<proteinExistence type="predicted"/>
<dbReference type="Proteomes" id="UP000070544">
    <property type="component" value="Unassembled WGS sequence"/>
</dbReference>
<sequence>MLAAALNSDLIAGSLTFALPSPSSGAAVDAFLRHPERAEENDATLDRDVEEREERLHFRLLDAMEGGLSGKYTVDESNAILLAIEREHSQIEQLKTQRTVGSLAAAVPALGGTTVRLPKVKAKI</sequence>
<protein>
    <submittedName>
        <fullName evidence="1">Uncharacterized protein</fullName>
    </submittedName>
</protein>
<gene>
    <name evidence="1" type="ORF">M427DRAFT_67341</name>
</gene>
<dbReference type="EMBL" id="KQ965739">
    <property type="protein sequence ID" value="KXS19222.1"/>
    <property type="molecule type" value="Genomic_DNA"/>
</dbReference>
<reference evidence="1 2" key="1">
    <citation type="journal article" date="2015" name="Genome Biol. Evol.">
        <title>Phylogenomic analyses indicate that early fungi evolved digesting cell walls of algal ancestors of land plants.</title>
        <authorList>
            <person name="Chang Y."/>
            <person name="Wang S."/>
            <person name="Sekimoto S."/>
            <person name="Aerts A.L."/>
            <person name="Choi C."/>
            <person name="Clum A."/>
            <person name="LaButti K.M."/>
            <person name="Lindquist E.A."/>
            <person name="Yee Ngan C."/>
            <person name="Ohm R.A."/>
            <person name="Salamov A.A."/>
            <person name="Grigoriev I.V."/>
            <person name="Spatafora J.W."/>
            <person name="Berbee M.L."/>
        </authorList>
    </citation>
    <scope>NUCLEOTIDE SEQUENCE [LARGE SCALE GENOMIC DNA]</scope>
    <source>
        <strain evidence="1 2">JEL478</strain>
    </source>
</reference>